<dbReference type="AlphaFoldDB" id="A0A364Y5A0"/>
<keyword evidence="1" id="KW-0175">Coiled coil</keyword>
<feature type="transmembrane region" description="Helical" evidence="2">
    <location>
        <begin position="315"/>
        <end position="336"/>
    </location>
</feature>
<feature type="coiled-coil region" evidence="1">
    <location>
        <begin position="597"/>
        <end position="638"/>
    </location>
</feature>
<dbReference type="InterPro" id="IPR029016">
    <property type="entry name" value="GAF-like_dom_sf"/>
</dbReference>
<dbReference type="Gene3D" id="3.30.450.20">
    <property type="entry name" value="PAS domain"/>
    <property type="match status" value="1"/>
</dbReference>
<evidence type="ECO:0000256" key="2">
    <source>
        <dbReference type="SAM" id="Phobius"/>
    </source>
</evidence>
<keyword evidence="2" id="KW-0472">Membrane</keyword>
<feature type="transmembrane region" description="Helical" evidence="2">
    <location>
        <begin position="12"/>
        <end position="34"/>
    </location>
</feature>
<comment type="caution">
    <text evidence="4">The sequence shown here is derived from an EMBL/GenBank/DDBJ whole genome shotgun (WGS) entry which is preliminary data.</text>
</comment>
<evidence type="ECO:0000313" key="5">
    <source>
        <dbReference type="Proteomes" id="UP000251889"/>
    </source>
</evidence>
<protein>
    <recommendedName>
        <fullName evidence="3">GAF domain-containing protein</fullName>
    </recommendedName>
</protein>
<accession>A0A364Y5A0</accession>
<evidence type="ECO:0000259" key="3">
    <source>
        <dbReference type="SMART" id="SM00065"/>
    </source>
</evidence>
<dbReference type="EMBL" id="QMFY01000005">
    <property type="protein sequence ID" value="RAW00997.1"/>
    <property type="molecule type" value="Genomic_DNA"/>
</dbReference>
<dbReference type="RefSeq" id="WP_112747153.1">
    <property type="nucleotide sequence ID" value="NZ_QMFY01000005.1"/>
</dbReference>
<evidence type="ECO:0000256" key="1">
    <source>
        <dbReference type="SAM" id="Coils"/>
    </source>
</evidence>
<dbReference type="SMART" id="SM00065">
    <property type="entry name" value="GAF"/>
    <property type="match status" value="1"/>
</dbReference>
<gene>
    <name evidence="4" type="ORF">DQQ10_12245</name>
</gene>
<sequence length="653" mass="72886">MTLLKFLKERAFASVGLVSLIAVLFILASLLYYFTYSQVRSYNSAMSITAALVSQSVGQKVDRNFYERFGDVQAYAYNNLAVTTAENDSVAPGLQLFINTMTSYYVLYDLMVLCNRNGVVMAVNTIDRGGKEIASQKLVGKNYSNEEWFRACTTGSGPVGGAWYSDFMHDQDVASIYRSSGAGMGYAAPVKNSEGSVVGVWYNFASWNEVTDGIRQQAESDLIKDHDGAFVVMTNASGEVISAANKTFIGHKISVGESQSLIEGQQLGNIVLDDYTSALSRSTGAYTFPGKNWYTLTFIPEQSVSWAVFFSKNNLIVVSICIAVFALLIVYVFFFFKRRIMIRVNRIKDLQQQLSDGEVLDVTTDQHQYPDEFGKMLTSLTILANKLKQKAAFADEISKGNLNATLTDLQDKDHLGKSLVNMRDQLQRAREADAQRNWSTEGLAQIGSVLRVVRSSQELYYEIIKFIVSYLGANQGGLFLVTEDDGESKIELKASYAYEKRKFQEKTIELGNGLIGQCVLEKSTIYLTDVPKNYVHITSGLGEANPSVVLIVPLKVNEIVYGVFEIASFKKLENYQVALAEKLAESIAASISTIVTNEKTKELLEQLQQQTEEMKSQEEEMRQNMEELSATQEEMLRKEKGYIEQIRELKGAQ</sequence>
<proteinExistence type="predicted"/>
<dbReference type="Proteomes" id="UP000251889">
    <property type="component" value="Unassembled WGS sequence"/>
</dbReference>
<dbReference type="Pfam" id="PF13185">
    <property type="entry name" value="GAF_2"/>
    <property type="match status" value="1"/>
</dbReference>
<dbReference type="InterPro" id="IPR003018">
    <property type="entry name" value="GAF"/>
</dbReference>
<keyword evidence="5" id="KW-1185">Reference proteome</keyword>
<feature type="domain" description="GAF" evidence="3">
    <location>
        <begin position="455"/>
        <end position="601"/>
    </location>
</feature>
<dbReference type="Gene3D" id="3.30.450.40">
    <property type="match status" value="1"/>
</dbReference>
<dbReference type="Gene3D" id="6.10.340.10">
    <property type="match status" value="1"/>
</dbReference>
<dbReference type="OrthoDB" id="1109395at2"/>
<evidence type="ECO:0000313" key="4">
    <source>
        <dbReference type="EMBL" id="RAW00997.1"/>
    </source>
</evidence>
<name>A0A364Y5A0_9BACT</name>
<keyword evidence="2" id="KW-1133">Transmembrane helix</keyword>
<organism evidence="4 5">
    <name type="scientific">Pseudochryseolinea flava</name>
    <dbReference type="NCBI Taxonomy" id="2059302"/>
    <lineage>
        <taxon>Bacteria</taxon>
        <taxon>Pseudomonadati</taxon>
        <taxon>Bacteroidota</taxon>
        <taxon>Cytophagia</taxon>
        <taxon>Cytophagales</taxon>
        <taxon>Fulvivirgaceae</taxon>
        <taxon>Pseudochryseolinea</taxon>
    </lineage>
</organism>
<reference evidence="4 5" key="1">
    <citation type="submission" date="2018-06" db="EMBL/GenBank/DDBJ databases">
        <title>Chryseolinea flavus sp. nov., a member of the phylum Bacteroidetes isolated from soil.</title>
        <authorList>
            <person name="Li Y."/>
            <person name="Wang J."/>
        </authorList>
    </citation>
    <scope>NUCLEOTIDE SEQUENCE [LARGE SCALE GENOMIC DNA]</scope>
    <source>
        <strain evidence="4 5">SDU1-6</strain>
    </source>
</reference>
<keyword evidence="2" id="KW-0812">Transmembrane</keyword>
<dbReference type="SUPFAM" id="SSF55781">
    <property type="entry name" value="GAF domain-like"/>
    <property type="match status" value="1"/>
</dbReference>